<dbReference type="OMA" id="LHYDRGK"/>
<keyword evidence="5" id="KW-0735">Signal-anchor</keyword>
<protein>
    <submittedName>
        <fullName evidence="11 12">Protein FAM69C-like</fullName>
    </submittedName>
</protein>
<evidence type="ECO:0000256" key="3">
    <source>
        <dbReference type="ARBA" id="ARBA00022692"/>
    </source>
</evidence>
<evidence type="ECO:0000313" key="11">
    <source>
        <dbReference type="RefSeq" id="XP_022080318.1"/>
    </source>
</evidence>
<organism evidence="10 11">
    <name type="scientific">Acanthaster planci</name>
    <name type="common">Crown-of-thorns starfish</name>
    <dbReference type="NCBI Taxonomy" id="133434"/>
    <lineage>
        <taxon>Eukaryota</taxon>
        <taxon>Metazoa</taxon>
        <taxon>Echinodermata</taxon>
        <taxon>Eleutherozoa</taxon>
        <taxon>Asterozoa</taxon>
        <taxon>Asteroidea</taxon>
        <taxon>Valvatacea</taxon>
        <taxon>Valvatida</taxon>
        <taxon>Acanthasteridae</taxon>
        <taxon>Acanthaster</taxon>
    </lineage>
</organism>
<sequence length="405" mass="46638">MVRLIKRLICHLFLVLLLALAVFFLFLCHKMTSKRCTKEGSLAILRKLCALYAVGKVDGNFCPKICSSSSFQYERCFNRVEGKKVMEVMVDDRRAVLKSRHANLSEYEPLFQGLLNEDSGAKSSDRLMTRETFASVVHDRIQSTFGIKLDVRKEELLRRVLVGPGHISEDFTTIQMNSLWALLQQEEYLFFTFFKEKSFFPEIYGACGHFYVEEYFPPSAILQQLPSHGVLERYQSSSWQMRAKAAIGLLDIVRATETEFKDILHLCDVKPENFGIVDSRVKAIDIDISFFDNTMRNFLEQPDCTSDKDCDFFDCHGKCNLAVKKCTRERKNNNFQAICNDVFLRKVTSPGLLRHSPPKIEEEISQLLQKCVYPDEGERVAKGSTTETFQRLYRLLSDSIERGDQ</sequence>
<keyword evidence="3" id="KW-0812">Transmembrane</keyword>
<dbReference type="AlphaFoldDB" id="A0A8B7XHP6"/>
<dbReference type="Pfam" id="PF12260">
    <property type="entry name" value="PIP49_C"/>
    <property type="match status" value="1"/>
</dbReference>
<reference evidence="11 12" key="1">
    <citation type="submission" date="2025-04" db="UniProtKB">
        <authorList>
            <consortium name="RefSeq"/>
        </authorList>
    </citation>
    <scope>IDENTIFICATION</scope>
</reference>
<evidence type="ECO:0000256" key="4">
    <source>
        <dbReference type="ARBA" id="ARBA00022824"/>
    </source>
</evidence>
<evidence type="ECO:0000313" key="12">
    <source>
        <dbReference type="RefSeq" id="XP_022080319.1"/>
    </source>
</evidence>
<evidence type="ECO:0000256" key="2">
    <source>
        <dbReference type="ARBA" id="ARBA00006338"/>
    </source>
</evidence>
<keyword evidence="4" id="KW-0256">Endoplasmic reticulum</keyword>
<keyword evidence="7" id="KW-0472">Membrane</keyword>
<dbReference type="GO" id="GO:0005789">
    <property type="term" value="C:endoplasmic reticulum membrane"/>
    <property type="evidence" value="ECO:0007669"/>
    <property type="project" value="UniProtKB-SubCell"/>
</dbReference>
<dbReference type="Pfam" id="PF14875">
    <property type="entry name" value="PIP49_N"/>
    <property type="match status" value="1"/>
</dbReference>
<keyword evidence="6" id="KW-1133">Transmembrane helix</keyword>
<keyword evidence="8" id="KW-1015">Disulfide bond</keyword>
<dbReference type="InterPro" id="IPR029244">
    <property type="entry name" value="FAM69_N"/>
</dbReference>
<gene>
    <name evidence="11 12" type="primary">LOC110973648</name>
</gene>
<dbReference type="PANTHER" id="PTHR21093">
    <property type="entry name" value="DIVERGENT PROTEIN KINASE DOMAIN 1C-RELATED"/>
    <property type="match status" value="1"/>
</dbReference>
<dbReference type="PANTHER" id="PTHR21093:SF2">
    <property type="entry name" value="DIVERGENT PROTEIN KINASE DOMAIN 1C"/>
    <property type="match status" value="1"/>
</dbReference>
<dbReference type="InterPro" id="IPR022049">
    <property type="entry name" value="FAM69_kinase_dom"/>
</dbReference>
<evidence type="ECO:0000256" key="7">
    <source>
        <dbReference type="ARBA" id="ARBA00023136"/>
    </source>
</evidence>
<dbReference type="OrthoDB" id="8543887at2759"/>
<feature type="domain" description="FAM69 N-terminal" evidence="9">
    <location>
        <begin position="2"/>
        <end position="163"/>
    </location>
</feature>
<dbReference type="KEGG" id="aplc:110973648"/>
<proteinExistence type="inferred from homology"/>
<dbReference type="Proteomes" id="UP000694845">
    <property type="component" value="Unplaced"/>
</dbReference>
<dbReference type="RefSeq" id="XP_022080319.1">
    <property type="nucleotide sequence ID" value="XM_022224627.1"/>
</dbReference>
<evidence type="ECO:0000259" key="9">
    <source>
        <dbReference type="SMART" id="SM01299"/>
    </source>
</evidence>
<keyword evidence="10" id="KW-1185">Reference proteome</keyword>
<dbReference type="GeneID" id="110973648"/>
<evidence type="ECO:0000256" key="1">
    <source>
        <dbReference type="ARBA" id="ARBA00004648"/>
    </source>
</evidence>
<evidence type="ECO:0000256" key="6">
    <source>
        <dbReference type="ARBA" id="ARBA00022989"/>
    </source>
</evidence>
<dbReference type="SMART" id="SM01299">
    <property type="entry name" value="PIP49_N"/>
    <property type="match status" value="1"/>
</dbReference>
<dbReference type="RefSeq" id="XP_022080318.1">
    <property type="nucleotide sequence ID" value="XM_022224626.1"/>
</dbReference>
<evidence type="ECO:0000256" key="5">
    <source>
        <dbReference type="ARBA" id="ARBA00022968"/>
    </source>
</evidence>
<evidence type="ECO:0000313" key="10">
    <source>
        <dbReference type="Proteomes" id="UP000694845"/>
    </source>
</evidence>
<evidence type="ECO:0000256" key="8">
    <source>
        <dbReference type="ARBA" id="ARBA00023157"/>
    </source>
</evidence>
<name>A0A8B7XHP6_ACAPL</name>
<accession>A0A8B7XHP6</accession>
<comment type="subcellular location">
    <subcellularLocation>
        <location evidence="1">Endoplasmic reticulum membrane</location>
        <topology evidence="1">Single-pass type II membrane protein</topology>
    </subcellularLocation>
</comment>
<comment type="similarity">
    <text evidence="2">Belongs to the DIPK family.</text>
</comment>